<accession>A0ACB7ER41</accession>
<dbReference type="Proteomes" id="UP000805704">
    <property type="component" value="Chromosome 24"/>
</dbReference>
<dbReference type="EMBL" id="CM024812">
    <property type="protein sequence ID" value="KAG8004414.1"/>
    <property type="molecule type" value="Genomic_DNA"/>
</dbReference>
<comment type="caution">
    <text evidence="1">The sequence shown here is derived from an EMBL/GenBank/DDBJ whole genome shotgun (WGS) entry which is preliminary data.</text>
</comment>
<name>A0ACB7ER41_NIBAL</name>
<reference evidence="1" key="1">
    <citation type="submission" date="2020-04" db="EMBL/GenBank/DDBJ databases">
        <title>A chromosome-scale assembly and high-density genetic map of the yellow drum (Nibea albiflora) genome.</title>
        <authorList>
            <person name="Xu D."/>
            <person name="Zhang W."/>
            <person name="Chen R."/>
            <person name="Tan P."/>
            <person name="Wang L."/>
            <person name="Song H."/>
            <person name="Tian L."/>
            <person name="Zhu Q."/>
            <person name="Wang B."/>
        </authorList>
    </citation>
    <scope>NUCLEOTIDE SEQUENCE</scope>
    <source>
        <strain evidence="1">ZJHYS-2018</strain>
    </source>
</reference>
<evidence type="ECO:0000313" key="2">
    <source>
        <dbReference type="Proteomes" id="UP000805704"/>
    </source>
</evidence>
<feature type="non-terminal residue" evidence="1">
    <location>
        <position position="1"/>
    </location>
</feature>
<gene>
    <name evidence="1" type="ORF">GBF38_008614</name>
</gene>
<proteinExistence type="predicted"/>
<sequence length="82" mass="8809">SPAGLYPALSLRPHRRDPPSSQAELTSSPPPLSDSSSSPQCKTLLLHGAFPLGEARRPETPPVKVYTSNGVEEESAEVFPER</sequence>
<evidence type="ECO:0000313" key="1">
    <source>
        <dbReference type="EMBL" id="KAG8004414.1"/>
    </source>
</evidence>
<keyword evidence="2" id="KW-1185">Reference proteome</keyword>
<protein>
    <submittedName>
        <fullName evidence="1">Uncharacterized protein</fullName>
    </submittedName>
</protein>
<organism evidence="1 2">
    <name type="scientific">Nibea albiflora</name>
    <name type="common">Yellow drum</name>
    <name type="synonym">Corvina albiflora</name>
    <dbReference type="NCBI Taxonomy" id="240163"/>
    <lineage>
        <taxon>Eukaryota</taxon>
        <taxon>Metazoa</taxon>
        <taxon>Chordata</taxon>
        <taxon>Craniata</taxon>
        <taxon>Vertebrata</taxon>
        <taxon>Euteleostomi</taxon>
        <taxon>Actinopterygii</taxon>
        <taxon>Neopterygii</taxon>
        <taxon>Teleostei</taxon>
        <taxon>Neoteleostei</taxon>
        <taxon>Acanthomorphata</taxon>
        <taxon>Eupercaria</taxon>
        <taxon>Sciaenidae</taxon>
        <taxon>Nibea</taxon>
    </lineage>
</organism>